<dbReference type="KEGG" id="mis:MICPUN_61522"/>
<dbReference type="Gene3D" id="3.40.50.300">
    <property type="entry name" value="P-loop containing nucleotide triphosphate hydrolases"/>
    <property type="match status" value="1"/>
</dbReference>
<dbReference type="RefSeq" id="XP_002504698.1">
    <property type="nucleotide sequence ID" value="XM_002504652.1"/>
</dbReference>
<evidence type="ECO:0000256" key="1">
    <source>
        <dbReference type="SAM" id="MobiDB-lite"/>
    </source>
</evidence>
<accession>C1ECS4</accession>
<proteinExistence type="predicted"/>
<dbReference type="GeneID" id="8246238"/>
<dbReference type="OrthoDB" id="497754at2759"/>
<dbReference type="eggNOG" id="ENOG502T0J7">
    <property type="taxonomic scope" value="Eukaryota"/>
</dbReference>
<feature type="chain" id="PRO_5002909071" evidence="2">
    <location>
        <begin position="29"/>
        <end position="641"/>
    </location>
</feature>
<keyword evidence="4" id="KW-1185">Reference proteome</keyword>
<feature type="region of interest" description="Disordered" evidence="1">
    <location>
        <begin position="155"/>
        <end position="183"/>
    </location>
</feature>
<evidence type="ECO:0000256" key="2">
    <source>
        <dbReference type="SAM" id="SignalP"/>
    </source>
</evidence>
<evidence type="ECO:0000313" key="4">
    <source>
        <dbReference type="Proteomes" id="UP000002009"/>
    </source>
</evidence>
<dbReference type="Proteomes" id="UP000002009">
    <property type="component" value="Chromosome 9"/>
</dbReference>
<dbReference type="InParanoid" id="C1ECS4"/>
<keyword evidence="2" id="KW-0732">Signal</keyword>
<dbReference type="InterPro" id="IPR027417">
    <property type="entry name" value="P-loop_NTPase"/>
</dbReference>
<sequence>MVAALLEAAPALCELCGILLECVTPAACDCCVNCAAVAMEPPLRGRGCGRRVGLVCFAATAGATLIATAASARLGYFDPAATVGIVEPVNPPVVWQAPPRKRPLEPRPVAVLPGQVGRWTTGADGVAVCDFPSGCTDDPSFAEGGAKEAKEAHVDDAASRNGSKAGIASPADDPDEVSADAADDDDATMDAAKLAPFAKFNLHEPIEPPGCALHLYRHLSKTGGTTLRFVFDKQTAMGDWEFPLIYGFKSVEWDALLSRWRAKARAWRDGGGGAGGPRTLVEVRGNWPDNWPAEHFRVVMDDVAELRREFGPSSSSGDGGDGLATCEVTTSLLLREPFAQYLSFYEYYIRKQQEGEVRAEHVGKGWPDVPGKAAWGRDIGEWASRVHDMQTRELLGDKCTGQMRQPGYDVEWVASSTGGIADVAGSDPSSAELAVSIDGKTLGRVGVHPQAPECHAKVTDDDWTRFENLVDEFDVVGVTERFDEFLLLLARRVGLAHPQYVRSNAGKHERDRSKMSAKTTAVIDAATTMDRAAHELAKTIQSRLVAAAGGDAFDRHVKKFQAQSEERGGRVFVGGVPARSPYKWVRESEAKAAGTTRVTPAAFTDDTGGGQAIAYIVMDPVMLVDASAPHQCVKGCNLDAA</sequence>
<name>C1ECS4_MICCC</name>
<feature type="signal peptide" evidence="2">
    <location>
        <begin position="1"/>
        <end position="28"/>
    </location>
</feature>
<gene>
    <name evidence="3" type="ORF">MICPUN_61522</name>
</gene>
<feature type="compositionally biased region" description="Acidic residues" evidence="1">
    <location>
        <begin position="172"/>
        <end position="183"/>
    </location>
</feature>
<evidence type="ECO:0000313" key="3">
    <source>
        <dbReference type="EMBL" id="ACO65956.1"/>
    </source>
</evidence>
<protein>
    <submittedName>
        <fullName evidence="3">Uncharacterized protein</fullName>
    </submittedName>
</protein>
<dbReference type="EMBL" id="CP001329">
    <property type="protein sequence ID" value="ACO65956.1"/>
    <property type="molecule type" value="Genomic_DNA"/>
</dbReference>
<reference evidence="3 4" key="1">
    <citation type="journal article" date="2009" name="Science">
        <title>Green evolution and dynamic adaptations revealed by genomes of the marine picoeukaryotes Micromonas.</title>
        <authorList>
            <person name="Worden A.Z."/>
            <person name="Lee J.H."/>
            <person name="Mock T."/>
            <person name="Rouze P."/>
            <person name="Simmons M.P."/>
            <person name="Aerts A.L."/>
            <person name="Allen A.E."/>
            <person name="Cuvelier M.L."/>
            <person name="Derelle E."/>
            <person name="Everett M.V."/>
            <person name="Foulon E."/>
            <person name="Grimwood J."/>
            <person name="Gundlach H."/>
            <person name="Henrissat B."/>
            <person name="Napoli C."/>
            <person name="McDonald S.M."/>
            <person name="Parker M.S."/>
            <person name="Rombauts S."/>
            <person name="Salamov A."/>
            <person name="Von Dassow P."/>
            <person name="Badger J.H."/>
            <person name="Coutinho P.M."/>
            <person name="Demir E."/>
            <person name="Dubchak I."/>
            <person name="Gentemann C."/>
            <person name="Eikrem W."/>
            <person name="Gready J.E."/>
            <person name="John U."/>
            <person name="Lanier W."/>
            <person name="Lindquist E.A."/>
            <person name="Lucas S."/>
            <person name="Mayer K.F."/>
            <person name="Moreau H."/>
            <person name="Not F."/>
            <person name="Otillar R."/>
            <person name="Panaud O."/>
            <person name="Pangilinan J."/>
            <person name="Paulsen I."/>
            <person name="Piegu B."/>
            <person name="Poliakov A."/>
            <person name="Robbens S."/>
            <person name="Schmutz J."/>
            <person name="Toulza E."/>
            <person name="Wyss T."/>
            <person name="Zelensky A."/>
            <person name="Zhou K."/>
            <person name="Armbrust E.V."/>
            <person name="Bhattacharya D."/>
            <person name="Goodenough U.W."/>
            <person name="Van de Peer Y."/>
            <person name="Grigoriev I.V."/>
        </authorList>
    </citation>
    <scope>NUCLEOTIDE SEQUENCE [LARGE SCALE GENOMIC DNA]</scope>
    <source>
        <strain evidence="4">RCC299 / NOUM17</strain>
    </source>
</reference>
<dbReference type="AlphaFoldDB" id="C1ECS4"/>
<organism evidence="3 4">
    <name type="scientific">Micromonas commoda (strain RCC299 / NOUM17 / CCMP2709)</name>
    <name type="common">Picoplanktonic green alga</name>
    <dbReference type="NCBI Taxonomy" id="296587"/>
    <lineage>
        <taxon>Eukaryota</taxon>
        <taxon>Viridiplantae</taxon>
        <taxon>Chlorophyta</taxon>
        <taxon>Mamiellophyceae</taxon>
        <taxon>Mamiellales</taxon>
        <taxon>Mamiellaceae</taxon>
        <taxon>Micromonas</taxon>
    </lineage>
</organism>